<comment type="caution">
    <text evidence="1">The sequence shown here is derived from an EMBL/GenBank/DDBJ whole genome shotgun (WGS) entry which is preliminary data.</text>
</comment>
<protein>
    <submittedName>
        <fullName evidence="1">Uncharacterized protein</fullName>
    </submittedName>
</protein>
<keyword evidence="2" id="KW-1185">Reference proteome</keyword>
<dbReference type="EMBL" id="BAAATE010000001">
    <property type="protein sequence ID" value="GAA2641526.1"/>
    <property type="molecule type" value="Genomic_DNA"/>
</dbReference>
<name>A0ABN3R1T5_9ACTN</name>
<proteinExistence type="predicted"/>
<evidence type="ECO:0000313" key="2">
    <source>
        <dbReference type="Proteomes" id="UP001501666"/>
    </source>
</evidence>
<reference evidence="1 2" key="1">
    <citation type="journal article" date="2019" name="Int. J. Syst. Evol. Microbiol.">
        <title>The Global Catalogue of Microorganisms (GCM) 10K type strain sequencing project: providing services to taxonomists for standard genome sequencing and annotation.</title>
        <authorList>
            <consortium name="The Broad Institute Genomics Platform"/>
            <consortium name="The Broad Institute Genome Sequencing Center for Infectious Disease"/>
            <person name="Wu L."/>
            <person name="Ma J."/>
        </authorList>
    </citation>
    <scope>NUCLEOTIDE SEQUENCE [LARGE SCALE GENOMIC DNA]</scope>
    <source>
        <strain evidence="1 2">JCM 6835</strain>
    </source>
</reference>
<sequence>MLHAVDKHAYGGAWNVEGLRLAVEQALQGVEVSHSFILLTARAVGFVRPHQFRRAVRPAPRDGQRAPACRTS</sequence>
<accession>A0ABN3R1T5</accession>
<organism evidence="1 2">
    <name type="scientific">Nonomuraea recticatena</name>
    <dbReference type="NCBI Taxonomy" id="46178"/>
    <lineage>
        <taxon>Bacteria</taxon>
        <taxon>Bacillati</taxon>
        <taxon>Actinomycetota</taxon>
        <taxon>Actinomycetes</taxon>
        <taxon>Streptosporangiales</taxon>
        <taxon>Streptosporangiaceae</taxon>
        <taxon>Nonomuraea</taxon>
    </lineage>
</organism>
<dbReference type="Proteomes" id="UP001501666">
    <property type="component" value="Unassembled WGS sequence"/>
</dbReference>
<evidence type="ECO:0000313" key="1">
    <source>
        <dbReference type="EMBL" id="GAA2641526.1"/>
    </source>
</evidence>
<gene>
    <name evidence="1" type="ORF">GCM10010412_000560</name>
</gene>